<dbReference type="GO" id="GO:0016477">
    <property type="term" value="P:cell migration"/>
    <property type="evidence" value="ECO:0007669"/>
    <property type="project" value="TreeGrafter"/>
</dbReference>
<dbReference type="PANTHER" id="PTHR12093:SF10">
    <property type="entry name" value="MEMBRANE-ASSOCIATED PROTEIN HEM"/>
    <property type="match status" value="1"/>
</dbReference>
<evidence type="ECO:0000256" key="2">
    <source>
        <dbReference type="SAM" id="Phobius"/>
    </source>
</evidence>
<evidence type="ECO:0000313" key="4">
    <source>
        <dbReference type="Proteomes" id="UP000267606"/>
    </source>
</evidence>
<dbReference type="GO" id="GO:0031209">
    <property type="term" value="C:SCAR complex"/>
    <property type="evidence" value="ECO:0007669"/>
    <property type="project" value="TreeGrafter"/>
</dbReference>
<dbReference type="GO" id="GO:0030866">
    <property type="term" value="P:cortical actin cytoskeleton organization"/>
    <property type="evidence" value="ECO:0007669"/>
    <property type="project" value="TreeGrafter"/>
</dbReference>
<evidence type="ECO:0000313" key="3">
    <source>
        <dbReference type="EMBL" id="VDP12685.1"/>
    </source>
</evidence>
<reference evidence="5" key="1">
    <citation type="submission" date="2016-06" db="UniProtKB">
        <authorList>
            <consortium name="WormBaseParasite"/>
        </authorList>
    </citation>
    <scope>IDENTIFICATION</scope>
</reference>
<keyword evidence="4" id="KW-1185">Reference proteome</keyword>
<sequence>MAYKIDVTQMKIAEKLIILNDRAVGMLTRLYNIKKACGDSKSKPQFLSEKSLESCIKHIVRKFPIVDARSSNTLFHQVSLIKQEILKSLSLYYCTFADLLDLKDHILQLLTTMDAAQFKLDITTSYDLTAGYMNLVINLVCLMVLLSRVDDKKAVLGLFNAAYELSNGQSEPTFPRLGQMIIEYDNPWKKLAEDLGPLNRLIHGSLTSLGTVYVRRNITADAWRNAQMLSLVASPQQILYAAQTDTIACEYLSLDVMDRWIIYLILFYFFVRVSITANGMHTRAVTTKKEGGEVKQ</sequence>
<dbReference type="InterPro" id="IPR019137">
    <property type="entry name" value="Nck-associated_protein-1"/>
</dbReference>
<keyword evidence="2" id="KW-1133">Transmembrane helix</keyword>
<dbReference type="GO" id="GO:0030031">
    <property type="term" value="P:cell projection assembly"/>
    <property type="evidence" value="ECO:0007669"/>
    <property type="project" value="TreeGrafter"/>
</dbReference>
<feature type="transmembrane region" description="Helical" evidence="2">
    <location>
        <begin position="260"/>
        <end position="280"/>
    </location>
</feature>
<dbReference type="GO" id="GO:0048812">
    <property type="term" value="P:neuron projection morphogenesis"/>
    <property type="evidence" value="ECO:0007669"/>
    <property type="project" value="TreeGrafter"/>
</dbReference>
<organism evidence="5">
    <name type="scientific">Onchocerca flexuosa</name>
    <dbReference type="NCBI Taxonomy" id="387005"/>
    <lineage>
        <taxon>Eukaryota</taxon>
        <taxon>Metazoa</taxon>
        <taxon>Ecdysozoa</taxon>
        <taxon>Nematoda</taxon>
        <taxon>Chromadorea</taxon>
        <taxon>Rhabditida</taxon>
        <taxon>Spirurina</taxon>
        <taxon>Spiruromorpha</taxon>
        <taxon>Filarioidea</taxon>
        <taxon>Onchocercidae</taxon>
        <taxon>Onchocerca</taxon>
    </lineage>
</organism>
<keyword evidence="2" id="KW-0812">Transmembrane</keyword>
<dbReference type="EMBL" id="UZAJ01040005">
    <property type="protein sequence ID" value="VDP12685.1"/>
    <property type="molecule type" value="Genomic_DNA"/>
</dbReference>
<evidence type="ECO:0000256" key="1">
    <source>
        <dbReference type="ARBA" id="ARBA00037947"/>
    </source>
</evidence>
<dbReference type="Proteomes" id="UP000267606">
    <property type="component" value="Unassembled WGS sequence"/>
</dbReference>
<keyword evidence="2" id="KW-0472">Membrane</keyword>
<reference evidence="3 4" key="2">
    <citation type="submission" date="2018-11" db="EMBL/GenBank/DDBJ databases">
        <authorList>
            <consortium name="Pathogen Informatics"/>
        </authorList>
    </citation>
    <scope>NUCLEOTIDE SEQUENCE [LARGE SCALE GENOMIC DNA]</scope>
</reference>
<gene>
    <name evidence="3" type="ORF">OFLC_LOCUS13001</name>
</gene>
<name>A0A183HZT9_9BILA</name>
<evidence type="ECO:0000313" key="5">
    <source>
        <dbReference type="WBParaSite" id="OFLC_0001300201-mRNA-1"/>
    </source>
</evidence>
<accession>A0A183HZT9</accession>
<comment type="similarity">
    <text evidence="1">Belongs to the HEM-1/HEM-2 family.</text>
</comment>
<dbReference type="PANTHER" id="PTHR12093">
    <property type="entry name" value="NCK-ASSOCIATED PROTEIN 1"/>
    <property type="match status" value="1"/>
</dbReference>
<dbReference type="STRING" id="387005.A0A183HZT9"/>
<protein>
    <submittedName>
        <fullName evidence="5">DUF1394 domain-containing protein</fullName>
    </submittedName>
</protein>
<dbReference type="AlphaFoldDB" id="A0A183HZT9"/>
<dbReference type="WBParaSite" id="OFLC_0001300201-mRNA-1">
    <property type="protein sequence ID" value="OFLC_0001300201-mRNA-1"/>
    <property type="gene ID" value="OFLC_0001300201"/>
</dbReference>
<proteinExistence type="inferred from homology"/>
<dbReference type="Pfam" id="PF09735">
    <property type="entry name" value="Nckap1"/>
    <property type="match status" value="1"/>
</dbReference>